<dbReference type="Gene3D" id="1.10.510.10">
    <property type="entry name" value="Transferase(Phosphotransferase) domain 1"/>
    <property type="match status" value="1"/>
</dbReference>
<dbReference type="GO" id="GO:0004672">
    <property type="term" value="F:protein kinase activity"/>
    <property type="evidence" value="ECO:0007669"/>
    <property type="project" value="InterPro"/>
</dbReference>
<dbReference type="GO" id="GO:0005524">
    <property type="term" value="F:ATP binding"/>
    <property type="evidence" value="ECO:0007669"/>
    <property type="project" value="InterPro"/>
</dbReference>
<feature type="region of interest" description="Disordered" evidence="1">
    <location>
        <begin position="1003"/>
        <end position="1052"/>
    </location>
</feature>
<comment type="caution">
    <text evidence="3">The sequence shown here is derived from an EMBL/GenBank/DDBJ whole genome shotgun (WGS) entry which is preliminary data.</text>
</comment>
<evidence type="ECO:0000313" key="4">
    <source>
        <dbReference type="Proteomes" id="UP000629468"/>
    </source>
</evidence>
<feature type="compositionally biased region" description="Polar residues" evidence="1">
    <location>
        <begin position="1007"/>
        <end position="1016"/>
    </location>
</feature>
<dbReference type="EMBL" id="JABXXO010000016">
    <property type="protein sequence ID" value="KAF7760021.1"/>
    <property type="molecule type" value="Genomic_DNA"/>
</dbReference>
<evidence type="ECO:0000313" key="3">
    <source>
        <dbReference type="EMBL" id="KAF7760021.1"/>
    </source>
</evidence>
<dbReference type="PANTHER" id="PTHR38046:SF1">
    <property type="entry name" value="CRYPTIC LOCI REGULATOR 2"/>
    <property type="match status" value="1"/>
</dbReference>
<gene>
    <name evidence="3" type="ORF">Agabi119p4_11716</name>
</gene>
<dbReference type="PROSITE" id="PS50011">
    <property type="entry name" value="PROTEIN_KINASE_DOM"/>
    <property type="match status" value="1"/>
</dbReference>
<proteinExistence type="predicted"/>
<feature type="domain" description="Protein kinase" evidence="2">
    <location>
        <begin position="35"/>
        <end position="385"/>
    </location>
</feature>
<reference evidence="3 4" key="1">
    <citation type="journal article" name="Sci. Rep.">
        <title>Telomere-to-telomere assembled and centromere annotated genomes of the two main subspecies of the button mushroom Agaricus bisporus reveal especially polymorphic chromosome ends.</title>
        <authorList>
            <person name="Sonnenberg A.S.M."/>
            <person name="Sedaghat-Telgerd N."/>
            <person name="Lavrijssen B."/>
            <person name="Ohm R.A."/>
            <person name="Hendrickx P.M."/>
            <person name="Scholtmeijer K."/>
            <person name="Baars J.J.P."/>
            <person name="van Peer A."/>
        </authorList>
    </citation>
    <scope>NUCLEOTIDE SEQUENCE [LARGE SCALE GENOMIC DNA]</scope>
    <source>
        <strain evidence="3 4">H119_p4</strain>
    </source>
</reference>
<dbReference type="GO" id="GO:0070824">
    <property type="term" value="C:SHREC complex"/>
    <property type="evidence" value="ECO:0007669"/>
    <property type="project" value="InterPro"/>
</dbReference>
<dbReference type="Gene3D" id="3.30.200.20">
    <property type="entry name" value="Phosphorylase Kinase, domain 1"/>
    <property type="match status" value="1"/>
</dbReference>
<dbReference type="InterPro" id="IPR038986">
    <property type="entry name" value="Clr2"/>
</dbReference>
<dbReference type="GO" id="GO:0033553">
    <property type="term" value="C:rDNA heterochromatin"/>
    <property type="evidence" value="ECO:0007669"/>
    <property type="project" value="TreeGrafter"/>
</dbReference>
<dbReference type="Proteomes" id="UP000629468">
    <property type="component" value="Unassembled WGS sequence"/>
</dbReference>
<accession>A0A8H7C086</accession>
<dbReference type="PANTHER" id="PTHR38046">
    <property type="entry name" value="CRYPTIC LOCI REGULATOR 2"/>
    <property type="match status" value="1"/>
</dbReference>
<dbReference type="Pfam" id="PF16761">
    <property type="entry name" value="Clr2_transil"/>
    <property type="match status" value="1"/>
</dbReference>
<feature type="compositionally biased region" description="Low complexity" evidence="1">
    <location>
        <begin position="669"/>
        <end position="681"/>
    </location>
</feature>
<feature type="region of interest" description="Disordered" evidence="1">
    <location>
        <begin position="666"/>
        <end position="699"/>
    </location>
</feature>
<dbReference type="AlphaFoldDB" id="A0A8H7C086"/>
<dbReference type="InterPro" id="IPR018839">
    <property type="entry name" value="Tscrpt-silencing_Clr2_C"/>
</dbReference>
<organism evidence="3 4">
    <name type="scientific">Agaricus bisporus var. burnettii</name>
    <dbReference type="NCBI Taxonomy" id="192524"/>
    <lineage>
        <taxon>Eukaryota</taxon>
        <taxon>Fungi</taxon>
        <taxon>Dikarya</taxon>
        <taxon>Basidiomycota</taxon>
        <taxon>Agaricomycotina</taxon>
        <taxon>Agaricomycetes</taxon>
        <taxon>Agaricomycetidae</taxon>
        <taxon>Agaricales</taxon>
        <taxon>Agaricineae</taxon>
        <taxon>Agaricaceae</taxon>
        <taxon>Agaricus</taxon>
    </lineage>
</organism>
<dbReference type="GO" id="GO:0030466">
    <property type="term" value="P:silent mating-type cassette heterochromatin formation"/>
    <property type="evidence" value="ECO:0007669"/>
    <property type="project" value="TreeGrafter"/>
</dbReference>
<feature type="region of interest" description="Disordered" evidence="1">
    <location>
        <begin position="542"/>
        <end position="579"/>
    </location>
</feature>
<name>A0A8H7C086_AGABI</name>
<sequence>MGNRDNPPEEPLLLSLQDGFGYNVAAANGRALSGFHLVRKLGWSNSCSVWLGIDTLAPTLTYAALKTMTRRASIDIHVSPLVPPDIEIYKRTSQLRLHPGFNHCAILQWHLATTSGLGRHVCYVTEVLSSSLANLRPRGQNRFTLPIAKRIIKQVLLALQCLHDKMWYTHTDVKAEKIFAAIPEPADSRIQEYREANPSAYTMYGPPLHLQSLPQPTLRSSLQVSADPCPSPYAKETISLQQGIMPNRLPSALLRLLSGIHGQMPSIWTVGPLLFRLLTEESLFPQDEETYSHEVHLQRIVELLGPFPQEFLSKCADRDRYFDETGSLKHATAVFKPDSLQELLGRFGCVDEDEIPGVVAFMRKCLTLDPKLRPSARQLLEDDWLVRLGQPVVAFPPEPIFLDFPRSDGDASKWPPNITRIVDADGQVNYMEALDVDESAQARKWRASVGKAVATKLEMQGDPNKYVLRDWPANYRLFDHHKGPANNPRHDLYLFGCARSGRYRSINEFVPHAIWLFSDPTLNYANCECKYCTKQPQKGITASMGDILGTPASASPTPRVRRERPRDKSKLSRPYAAVQKPLQPAKPLKPSSYIRNGPTTLAERKSDLRAVFSRNSMKLKRWYRDGEVVWCELRPKIPGPAGENGSIEFWPGLVQEYKPKSQAIPRTANDSLSDSNQNSSQPIAGPSTNGVSSEEGRGPMIEKENHGSFQVVQSTIYLVELFAVNKSIHLSDNQVIPYQAYIPSDDLICSLQSVTPEHLNFDRDSVAKFNPCPGDNPPPFHEAAGPYAVALQIASNASQFFSVTDEWDFTYTIPVPPAPPLPSQPTSQANSLLTEAITAAGRMNYASMAMANTSLQNYTNLSGSQPTMSQMELDRLKQHILGSQSSSSLGPYTQIRFQGLWWGPERIWVDDFVRLKVHRRSLAPHGAQDISPPAGPSKSAREAYKLTGRDVSEIGAGTRGVFMRVDSLFAVESVSEGRRRKECRVGGPLFELVDEDWDEKEDEVVKQHQTSSVLAISSTTPDTTTNGNTSASNSTNTNTGTTTTDPVKAPPTQLPAAYLPPQPPIGYKFRPILSPGHEAVVSLSLLSGRYYPGLLMHPLLSRELQRAAQVPLDEGGILKFGHIWALDGLNGGFHCSVDPDTFQSSRTKMLEKADREAYIQLQQHKQFMAEENGEAESEGSGDVDMLKEEEYPTATPTKQVTRHGGDGGGVDSDIEMY</sequence>
<protein>
    <recommendedName>
        <fullName evidence="2">Protein kinase domain-containing protein</fullName>
    </recommendedName>
</protein>
<dbReference type="SMART" id="SM00220">
    <property type="entry name" value="S_TKc"/>
    <property type="match status" value="1"/>
</dbReference>
<feature type="region of interest" description="Disordered" evidence="1">
    <location>
        <begin position="1191"/>
        <end position="1217"/>
    </location>
</feature>
<dbReference type="InterPro" id="IPR011009">
    <property type="entry name" value="Kinase-like_dom_sf"/>
</dbReference>
<dbReference type="InterPro" id="IPR031915">
    <property type="entry name" value="Clr2_N"/>
</dbReference>
<evidence type="ECO:0000259" key="2">
    <source>
        <dbReference type="PROSITE" id="PS50011"/>
    </source>
</evidence>
<dbReference type="GO" id="GO:0031934">
    <property type="term" value="C:mating-type region heterochromatin"/>
    <property type="evidence" value="ECO:0007669"/>
    <property type="project" value="TreeGrafter"/>
</dbReference>
<evidence type="ECO:0000256" key="1">
    <source>
        <dbReference type="SAM" id="MobiDB-lite"/>
    </source>
</evidence>
<feature type="compositionally biased region" description="Low complexity" evidence="1">
    <location>
        <begin position="1017"/>
        <end position="1047"/>
    </location>
</feature>
<dbReference type="InterPro" id="IPR000719">
    <property type="entry name" value="Prot_kinase_dom"/>
</dbReference>
<dbReference type="Pfam" id="PF10383">
    <property type="entry name" value="Clr2"/>
    <property type="match status" value="1"/>
</dbReference>
<dbReference type="SUPFAM" id="SSF56112">
    <property type="entry name" value="Protein kinase-like (PK-like)"/>
    <property type="match status" value="1"/>
</dbReference>